<evidence type="ECO:0000313" key="2">
    <source>
        <dbReference type="EnsemblPlants" id="OBART01G27790.1"/>
    </source>
</evidence>
<keyword evidence="3" id="KW-1185">Reference proteome</keyword>
<dbReference type="EnsemblPlants" id="OBART01G27790.1">
    <property type="protein sequence ID" value="OBART01G27790.1"/>
    <property type="gene ID" value="OBART01G27790"/>
</dbReference>
<protein>
    <submittedName>
        <fullName evidence="2">Uncharacterized protein</fullName>
    </submittedName>
</protein>
<feature type="region of interest" description="Disordered" evidence="1">
    <location>
        <begin position="1"/>
        <end position="54"/>
    </location>
</feature>
<proteinExistence type="predicted"/>
<dbReference type="PaxDb" id="65489-OBART01G27790.1"/>
<accession>A0A0D3ESY3</accession>
<organism evidence="2">
    <name type="scientific">Oryza barthii</name>
    <dbReference type="NCBI Taxonomy" id="65489"/>
    <lineage>
        <taxon>Eukaryota</taxon>
        <taxon>Viridiplantae</taxon>
        <taxon>Streptophyta</taxon>
        <taxon>Embryophyta</taxon>
        <taxon>Tracheophyta</taxon>
        <taxon>Spermatophyta</taxon>
        <taxon>Magnoliopsida</taxon>
        <taxon>Liliopsida</taxon>
        <taxon>Poales</taxon>
        <taxon>Poaceae</taxon>
        <taxon>BOP clade</taxon>
        <taxon>Oryzoideae</taxon>
        <taxon>Oryzeae</taxon>
        <taxon>Oryzinae</taxon>
        <taxon>Oryza</taxon>
    </lineage>
</organism>
<name>A0A0D3ESY3_9ORYZ</name>
<dbReference type="AlphaFoldDB" id="A0A0D3ESY3"/>
<dbReference type="Proteomes" id="UP000026960">
    <property type="component" value="Chromosome 1"/>
</dbReference>
<evidence type="ECO:0000256" key="1">
    <source>
        <dbReference type="SAM" id="MobiDB-lite"/>
    </source>
</evidence>
<reference evidence="2" key="2">
    <citation type="submission" date="2015-03" db="UniProtKB">
        <authorList>
            <consortium name="EnsemblPlants"/>
        </authorList>
    </citation>
    <scope>IDENTIFICATION</scope>
</reference>
<evidence type="ECO:0000313" key="3">
    <source>
        <dbReference type="Proteomes" id="UP000026960"/>
    </source>
</evidence>
<sequence>MHLGGDGNERGTVAEPPKQEAKASLNDPIKPEAEATRSLPITTAHGETVESTDCAPPTATIWTLALALATTGSQPPSASAADASKDSVRHILTIVTLSTPTAAPRELYP</sequence>
<reference evidence="2" key="1">
    <citation type="journal article" date="2009" name="Rice">
        <title>De Novo Next Generation Sequencing of Plant Genomes.</title>
        <authorList>
            <person name="Rounsley S."/>
            <person name="Marri P.R."/>
            <person name="Yu Y."/>
            <person name="He R."/>
            <person name="Sisneros N."/>
            <person name="Goicoechea J.L."/>
            <person name="Lee S.J."/>
            <person name="Angelova A."/>
            <person name="Kudrna D."/>
            <person name="Luo M."/>
            <person name="Affourtit J."/>
            <person name="Desany B."/>
            <person name="Knight J."/>
            <person name="Niazi F."/>
            <person name="Egholm M."/>
            <person name="Wing R.A."/>
        </authorList>
    </citation>
    <scope>NUCLEOTIDE SEQUENCE [LARGE SCALE GENOMIC DNA]</scope>
    <source>
        <strain evidence="2">cv. IRGC 105608</strain>
    </source>
</reference>
<dbReference type="Gramene" id="OBART01G27790.1">
    <property type="protein sequence ID" value="OBART01G27790.1"/>
    <property type="gene ID" value="OBART01G27790"/>
</dbReference>
<dbReference type="HOGENOM" id="CLU_2187959_0_0_1"/>